<gene>
    <name evidence="1" type="ORF">GO986_16155</name>
</gene>
<dbReference type="Proteomes" id="UP000483286">
    <property type="component" value="Unassembled WGS sequence"/>
</dbReference>
<evidence type="ECO:0000313" key="1">
    <source>
        <dbReference type="EMBL" id="MVN88279.1"/>
    </source>
</evidence>
<proteinExistence type="predicted"/>
<keyword evidence="2" id="KW-1185">Reference proteome</keyword>
<comment type="caution">
    <text evidence="1">The sequence shown here is derived from an EMBL/GenBank/DDBJ whole genome shotgun (WGS) entry which is preliminary data.</text>
</comment>
<name>A0A7C9MAD4_9DEIO</name>
<dbReference type="EMBL" id="WQLB01000026">
    <property type="protein sequence ID" value="MVN88279.1"/>
    <property type="molecule type" value="Genomic_DNA"/>
</dbReference>
<evidence type="ECO:0000313" key="2">
    <source>
        <dbReference type="Proteomes" id="UP000483286"/>
    </source>
</evidence>
<organism evidence="1 2">
    <name type="scientific">Deinococcus arboris</name>
    <dbReference type="NCBI Taxonomy" id="2682977"/>
    <lineage>
        <taxon>Bacteria</taxon>
        <taxon>Thermotogati</taxon>
        <taxon>Deinococcota</taxon>
        <taxon>Deinococci</taxon>
        <taxon>Deinococcales</taxon>
        <taxon>Deinococcaceae</taxon>
        <taxon>Deinococcus</taxon>
    </lineage>
</organism>
<protein>
    <submittedName>
        <fullName evidence="1">Uncharacterized protein</fullName>
    </submittedName>
</protein>
<reference evidence="1 2" key="1">
    <citation type="submission" date="2019-12" db="EMBL/GenBank/DDBJ databases">
        <title>Deinococcus sp. HMF7620 Genome sequencing and assembly.</title>
        <authorList>
            <person name="Kang H."/>
            <person name="Kim H."/>
            <person name="Joh K."/>
        </authorList>
    </citation>
    <scope>NUCLEOTIDE SEQUENCE [LARGE SCALE GENOMIC DNA]</scope>
    <source>
        <strain evidence="1 2">HMF7620</strain>
    </source>
</reference>
<dbReference type="RefSeq" id="WP_157460340.1">
    <property type="nucleotide sequence ID" value="NZ_WQLB01000026.1"/>
</dbReference>
<accession>A0A7C9MAD4</accession>
<sequence length="93" mass="10401">MTQQKPSLGRVVHFVAGDGQHLAATISQVYTPYSGTVPREPEEEARRATLCEAQAVDVHVLYPDHQSPMQFVEGVRYDEAAGPLSWHWPEREG</sequence>
<dbReference type="AlphaFoldDB" id="A0A7C9MAD4"/>